<dbReference type="Proteomes" id="UP001443914">
    <property type="component" value="Unassembled WGS sequence"/>
</dbReference>
<dbReference type="InterPro" id="IPR052259">
    <property type="entry name" value="Nucleoredoxin-like"/>
</dbReference>
<dbReference type="EMBL" id="JBDFQZ010000007">
    <property type="protein sequence ID" value="KAK9707224.1"/>
    <property type="molecule type" value="Genomic_DNA"/>
</dbReference>
<dbReference type="AlphaFoldDB" id="A0AAW1JSM9"/>
<keyword evidence="1" id="KW-0560">Oxidoreductase</keyword>
<sequence>MIESHKEDLPPVPNDVVYNCGCIYYANSSKSFEEEIPEYPDDIPVFGPIEKGKHFDVLSMLSNDSRDYLVRNNGERVLVESLRGKYLLICCYFVPVLSEGYTASTCFDMIATYSQLSVERPGEFEMVMVAKMRESRIHDEDAFDHFFSAFPCLAIPFWDSESRERVCKTIQFDSQHHWLRTATLIVDPNQIVLQHLFHEFLSDDGGYAFPFTDERINFVSQEAYEMRLRLNTLNRDTEIDTPTLDELLCLNPCDHIKKNDVDEFKSVSDLTRGLEFEVVLVYLPYKGNIRWFQNCVNVALSEFKISWWELPFNDAVSRRLHRFCPAISDKVMILGPNSTFSDIYGKEVMSFYGIRAYPFTQESIVERKLAKLRALMLVSLLTVSDEQNYVVNKDGNRIPVAMLYGRNIFLYLDYLDGRHCDAETYDQLVNRWYPEFKAKDPDFEIVFVSYNYDRDDVEIDERFHRMPWLAFPFPSPHSKFVTEQLILEWEDEYPALIAFGKDGRIRSRRVAYHLEDGDDGFPLHDHLRDELCWEFSELYTAHD</sequence>
<reference evidence="3" key="1">
    <citation type="submission" date="2024-03" db="EMBL/GenBank/DDBJ databases">
        <title>WGS assembly of Saponaria officinalis var. Norfolk2.</title>
        <authorList>
            <person name="Jenkins J."/>
            <person name="Shu S."/>
            <person name="Grimwood J."/>
            <person name="Barry K."/>
            <person name="Goodstein D."/>
            <person name="Schmutz J."/>
            <person name="Leebens-Mack J."/>
            <person name="Osbourn A."/>
        </authorList>
    </citation>
    <scope>NUCLEOTIDE SEQUENCE [LARGE SCALE GENOMIC DNA]</scope>
    <source>
        <strain evidence="3">JIC</strain>
    </source>
</reference>
<evidence type="ECO:0000256" key="1">
    <source>
        <dbReference type="ARBA" id="ARBA00023002"/>
    </source>
</evidence>
<keyword evidence="4" id="KW-1185">Reference proteome</keyword>
<proteinExistence type="predicted"/>
<dbReference type="SUPFAM" id="SSF52833">
    <property type="entry name" value="Thioredoxin-like"/>
    <property type="match status" value="1"/>
</dbReference>
<evidence type="ECO:0008006" key="5">
    <source>
        <dbReference type="Google" id="ProtNLM"/>
    </source>
</evidence>
<dbReference type="PANTHER" id="PTHR13871:SF96">
    <property type="entry name" value="THIOREDOXIN DOMAIN-CONTAINING PROTEIN"/>
    <property type="match status" value="1"/>
</dbReference>
<name>A0AAW1JSM9_SAPOF</name>
<protein>
    <recommendedName>
        <fullName evidence="5">Thioredoxin-like fold domain-containing protein</fullName>
    </recommendedName>
</protein>
<keyword evidence="2" id="KW-0520">NAD</keyword>
<dbReference type="Gene3D" id="3.40.30.10">
    <property type="entry name" value="Glutaredoxin"/>
    <property type="match status" value="2"/>
</dbReference>
<organism evidence="3 4">
    <name type="scientific">Saponaria officinalis</name>
    <name type="common">Common soapwort</name>
    <name type="synonym">Lychnis saponaria</name>
    <dbReference type="NCBI Taxonomy" id="3572"/>
    <lineage>
        <taxon>Eukaryota</taxon>
        <taxon>Viridiplantae</taxon>
        <taxon>Streptophyta</taxon>
        <taxon>Embryophyta</taxon>
        <taxon>Tracheophyta</taxon>
        <taxon>Spermatophyta</taxon>
        <taxon>Magnoliopsida</taxon>
        <taxon>eudicotyledons</taxon>
        <taxon>Gunneridae</taxon>
        <taxon>Pentapetalae</taxon>
        <taxon>Caryophyllales</taxon>
        <taxon>Caryophyllaceae</taxon>
        <taxon>Caryophylleae</taxon>
        <taxon>Saponaria</taxon>
    </lineage>
</organism>
<comment type="caution">
    <text evidence="3">The sequence shown here is derived from an EMBL/GenBank/DDBJ whole genome shotgun (WGS) entry which is preliminary data.</text>
</comment>
<evidence type="ECO:0000256" key="2">
    <source>
        <dbReference type="ARBA" id="ARBA00023027"/>
    </source>
</evidence>
<dbReference type="InterPro" id="IPR036249">
    <property type="entry name" value="Thioredoxin-like_sf"/>
</dbReference>
<dbReference type="GO" id="GO:0016491">
    <property type="term" value="F:oxidoreductase activity"/>
    <property type="evidence" value="ECO:0007669"/>
    <property type="project" value="UniProtKB-KW"/>
</dbReference>
<evidence type="ECO:0000313" key="4">
    <source>
        <dbReference type="Proteomes" id="UP001443914"/>
    </source>
</evidence>
<accession>A0AAW1JSM9</accession>
<dbReference type="PANTHER" id="PTHR13871">
    <property type="entry name" value="THIOREDOXIN"/>
    <property type="match status" value="1"/>
</dbReference>
<gene>
    <name evidence="3" type="ORF">RND81_07G181100</name>
</gene>
<evidence type="ECO:0000313" key="3">
    <source>
        <dbReference type="EMBL" id="KAK9707224.1"/>
    </source>
</evidence>